<organism evidence="1 2">
    <name type="scientific">Halioglobus japonicus</name>
    <dbReference type="NCBI Taxonomy" id="930805"/>
    <lineage>
        <taxon>Bacteria</taxon>
        <taxon>Pseudomonadati</taxon>
        <taxon>Pseudomonadota</taxon>
        <taxon>Gammaproteobacteria</taxon>
        <taxon>Cellvibrionales</taxon>
        <taxon>Halieaceae</taxon>
        <taxon>Halioglobus</taxon>
    </lineage>
</organism>
<name>A0AAP8MF63_9GAMM</name>
<sequence length="126" mass="13520">MIGKMMSLGFDLATMPARLTWRSARAMTMNAAEFQQFSDELRVASEEAAREIRAVIAGVDAEMTAKAGHLSAEQKAQAAGLALEAAEQHLSMAAVNLLRALWLSGHAGRELAQERGGVVIDQKPQS</sequence>
<dbReference type="RefSeq" id="WP_084199017.1">
    <property type="nucleotide sequence ID" value="NZ_BMYL01000002.1"/>
</dbReference>
<keyword evidence="2" id="KW-1185">Reference proteome</keyword>
<dbReference type="AlphaFoldDB" id="A0AAP8MF63"/>
<dbReference type="KEGG" id="hja:BST95_09230"/>
<evidence type="ECO:0000313" key="2">
    <source>
        <dbReference type="Proteomes" id="UP000235162"/>
    </source>
</evidence>
<gene>
    <name evidence="1" type="ORF">C0029_08270</name>
</gene>
<dbReference type="EMBL" id="PKUR01000002">
    <property type="protein sequence ID" value="PLW86407.1"/>
    <property type="molecule type" value="Genomic_DNA"/>
</dbReference>
<accession>A0AAP8MF63</accession>
<proteinExistence type="predicted"/>
<reference evidence="1 2" key="1">
    <citation type="submission" date="2018-01" db="EMBL/GenBank/DDBJ databases">
        <title>The draft genome sequence of Halioglobus japonicus S1-36.</title>
        <authorList>
            <person name="Du Z.-J."/>
            <person name="Shi M.-J."/>
        </authorList>
    </citation>
    <scope>NUCLEOTIDE SEQUENCE [LARGE SCALE GENOMIC DNA]</scope>
    <source>
        <strain evidence="1 2">S1-36</strain>
    </source>
</reference>
<protein>
    <submittedName>
        <fullName evidence="1">Uncharacterized protein</fullName>
    </submittedName>
</protein>
<comment type="caution">
    <text evidence="1">The sequence shown here is derived from an EMBL/GenBank/DDBJ whole genome shotgun (WGS) entry which is preliminary data.</text>
</comment>
<evidence type="ECO:0000313" key="1">
    <source>
        <dbReference type="EMBL" id="PLW86407.1"/>
    </source>
</evidence>
<dbReference type="Proteomes" id="UP000235162">
    <property type="component" value="Unassembled WGS sequence"/>
</dbReference>